<gene>
    <name evidence="2" type="ORF">EV420DRAFT_1241566</name>
</gene>
<reference evidence="2" key="1">
    <citation type="submission" date="2023-06" db="EMBL/GenBank/DDBJ databases">
        <authorList>
            <consortium name="Lawrence Berkeley National Laboratory"/>
            <person name="Ahrendt S."/>
            <person name="Sahu N."/>
            <person name="Indic B."/>
            <person name="Wong-Bajracharya J."/>
            <person name="Merenyi Z."/>
            <person name="Ke H.-M."/>
            <person name="Monk M."/>
            <person name="Kocsube S."/>
            <person name="Drula E."/>
            <person name="Lipzen A."/>
            <person name="Balint B."/>
            <person name="Henrissat B."/>
            <person name="Andreopoulos B."/>
            <person name="Martin F.M."/>
            <person name="Harder C.B."/>
            <person name="Rigling D."/>
            <person name="Ford K.L."/>
            <person name="Foster G.D."/>
            <person name="Pangilinan J."/>
            <person name="Papanicolaou A."/>
            <person name="Barry K."/>
            <person name="LaButti K."/>
            <person name="Viragh M."/>
            <person name="Koriabine M."/>
            <person name="Yan M."/>
            <person name="Riley R."/>
            <person name="Champramary S."/>
            <person name="Plett K.L."/>
            <person name="Tsai I.J."/>
            <person name="Slot J."/>
            <person name="Sipos G."/>
            <person name="Plett J."/>
            <person name="Nagy L.G."/>
            <person name="Grigoriev I.V."/>
        </authorList>
    </citation>
    <scope>NUCLEOTIDE SEQUENCE</scope>
    <source>
        <strain evidence="2">CCBAS 213</strain>
    </source>
</reference>
<keyword evidence="3" id="KW-1185">Reference proteome</keyword>
<dbReference type="Proteomes" id="UP001175211">
    <property type="component" value="Unassembled WGS sequence"/>
</dbReference>
<sequence>ASRFWAVIIGIDDYKEIKSLDCCVANAESFQEYLVADLGVRIQLLLESKEYDSPGNPKYLSRTHIIDALLSLIDNHEIEKGDNTIIYYAGHSSSYKCSDYEMPDAKFSPGNIGYIEALCPIDRDTHGKAVPDISDRTLNTVLTLISRAKGHHITVILDC</sequence>
<dbReference type="AlphaFoldDB" id="A0AA39NB52"/>
<dbReference type="EMBL" id="JAUEPS010000009">
    <property type="protein sequence ID" value="KAK0462381.1"/>
    <property type="molecule type" value="Genomic_DNA"/>
</dbReference>
<dbReference type="Gene3D" id="3.40.50.1460">
    <property type="match status" value="1"/>
</dbReference>
<evidence type="ECO:0000313" key="2">
    <source>
        <dbReference type="EMBL" id="KAK0462381.1"/>
    </source>
</evidence>
<feature type="domain" description="Peptidase C14 caspase" evidence="1">
    <location>
        <begin position="5"/>
        <end position="158"/>
    </location>
</feature>
<name>A0AA39NB52_ARMTA</name>
<dbReference type="InterPro" id="IPR011600">
    <property type="entry name" value="Pept_C14_caspase"/>
</dbReference>
<comment type="caution">
    <text evidence="2">The sequence shown here is derived from an EMBL/GenBank/DDBJ whole genome shotgun (WGS) entry which is preliminary data.</text>
</comment>
<feature type="non-terminal residue" evidence="2">
    <location>
        <position position="159"/>
    </location>
</feature>
<dbReference type="RefSeq" id="XP_060333993.1">
    <property type="nucleotide sequence ID" value="XM_060466642.1"/>
</dbReference>
<organism evidence="2 3">
    <name type="scientific">Armillaria tabescens</name>
    <name type="common">Ringless honey mushroom</name>
    <name type="synonym">Agaricus tabescens</name>
    <dbReference type="NCBI Taxonomy" id="1929756"/>
    <lineage>
        <taxon>Eukaryota</taxon>
        <taxon>Fungi</taxon>
        <taxon>Dikarya</taxon>
        <taxon>Basidiomycota</taxon>
        <taxon>Agaricomycotina</taxon>
        <taxon>Agaricomycetes</taxon>
        <taxon>Agaricomycetidae</taxon>
        <taxon>Agaricales</taxon>
        <taxon>Marasmiineae</taxon>
        <taxon>Physalacriaceae</taxon>
        <taxon>Desarmillaria</taxon>
    </lineage>
</organism>
<proteinExistence type="predicted"/>
<dbReference type="GO" id="GO:0006508">
    <property type="term" value="P:proteolysis"/>
    <property type="evidence" value="ECO:0007669"/>
    <property type="project" value="InterPro"/>
</dbReference>
<dbReference type="GO" id="GO:0004197">
    <property type="term" value="F:cysteine-type endopeptidase activity"/>
    <property type="evidence" value="ECO:0007669"/>
    <property type="project" value="InterPro"/>
</dbReference>
<dbReference type="GeneID" id="85350190"/>
<protein>
    <recommendedName>
        <fullName evidence="1">Peptidase C14 caspase domain-containing protein</fullName>
    </recommendedName>
</protein>
<evidence type="ECO:0000259" key="1">
    <source>
        <dbReference type="Pfam" id="PF00656"/>
    </source>
</evidence>
<evidence type="ECO:0000313" key="3">
    <source>
        <dbReference type="Proteomes" id="UP001175211"/>
    </source>
</evidence>
<accession>A0AA39NB52</accession>
<feature type="non-terminal residue" evidence="2">
    <location>
        <position position="1"/>
    </location>
</feature>
<dbReference type="Pfam" id="PF00656">
    <property type="entry name" value="Peptidase_C14"/>
    <property type="match status" value="1"/>
</dbReference>